<reference evidence="1" key="1">
    <citation type="journal article" date="2014" name="Front. Microbiol.">
        <title>High frequency of phylogenetically diverse reductive dehalogenase-homologous genes in deep subseafloor sedimentary metagenomes.</title>
        <authorList>
            <person name="Kawai M."/>
            <person name="Futagami T."/>
            <person name="Toyoda A."/>
            <person name="Takaki Y."/>
            <person name="Nishi S."/>
            <person name="Hori S."/>
            <person name="Arai W."/>
            <person name="Tsubouchi T."/>
            <person name="Morono Y."/>
            <person name="Uchiyama I."/>
            <person name="Ito T."/>
            <person name="Fujiyama A."/>
            <person name="Inagaki F."/>
            <person name="Takami H."/>
        </authorList>
    </citation>
    <scope>NUCLEOTIDE SEQUENCE</scope>
    <source>
        <strain evidence="1">Expedition CK06-06</strain>
    </source>
</reference>
<gene>
    <name evidence="1" type="ORF">S06H3_39061</name>
</gene>
<feature type="non-terminal residue" evidence="1">
    <location>
        <position position="1"/>
    </location>
</feature>
<proteinExistence type="predicted"/>
<accession>X1ND89</accession>
<organism evidence="1">
    <name type="scientific">marine sediment metagenome</name>
    <dbReference type="NCBI Taxonomy" id="412755"/>
    <lineage>
        <taxon>unclassified sequences</taxon>
        <taxon>metagenomes</taxon>
        <taxon>ecological metagenomes</taxon>
    </lineage>
</organism>
<evidence type="ECO:0000313" key="1">
    <source>
        <dbReference type="EMBL" id="GAI41583.1"/>
    </source>
</evidence>
<comment type="caution">
    <text evidence="1">The sequence shown here is derived from an EMBL/GenBank/DDBJ whole genome shotgun (WGS) entry which is preliminary data.</text>
</comment>
<dbReference type="EMBL" id="BARV01023856">
    <property type="protein sequence ID" value="GAI41583.1"/>
    <property type="molecule type" value="Genomic_DNA"/>
</dbReference>
<name>X1ND89_9ZZZZ</name>
<sequence length="33" mass="3656">EKSKVKDRVYDDGASGGDSDYCFFSRFTPSGSF</sequence>
<protein>
    <submittedName>
        <fullName evidence="1">Uncharacterized protein</fullName>
    </submittedName>
</protein>
<dbReference type="AlphaFoldDB" id="X1ND89"/>